<dbReference type="Proteomes" id="UP000242414">
    <property type="component" value="Unassembled WGS sequence"/>
</dbReference>
<keyword evidence="4" id="KW-0539">Nucleus</keyword>
<dbReference type="GO" id="GO:0030686">
    <property type="term" value="C:90S preribosome"/>
    <property type="evidence" value="ECO:0007669"/>
    <property type="project" value="InterPro"/>
</dbReference>
<comment type="similarity">
    <text evidence="2">Belongs to the SLX9 family.</text>
</comment>
<feature type="region of interest" description="Disordered" evidence="5">
    <location>
        <begin position="114"/>
        <end position="136"/>
    </location>
</feature>
<accession>A0A1X0QNU3</accession>
<comment type="subcellular location">
    <subcellularLocation>
        <location evidence="1">Nucleus</location>
        <location evidence="1">Nucleolus</location>
    </subcellularLocation>
</comment>
<gene>
    <name evidence="6" type="ORF">BCV72DRAFT_74094</name>
</gene>
<dbReference type="InterPro" id="IPR028160">
    <property type="entry name" value="Slx9-like"/>
</dbReference>
<dbReference type="PANTHER" id="PTHR31109">
    <property type="entry name" value="PROTEIN FAM207A"/>
    <property type="match status" value="1"/>
</dbReference>
<feature type="compositionally biased region" description="Basic and acidic residues" evidence="5">
    <location>
        <begin position="114"/>
        <end position="124"/>
    </location>
</feature>
<dbReference type="VEuPathDB" id="FungiDB:BCV72DRAFT_74094"/>
<dbReference type="OrthoDB" id="18703at2759"/>
<sequence length="174" mass="20121">MGKATRSKLRSRSVETPLNQRKFAVKGKEVEEKIVYQEGDISVIPAKPVDLVTKDVKKKQRHEAWLEKLDRSYALKKKQQKKEIKRQNNLGIDLSNIGEVLDTIKFKPKTNKKDVNMEEEKKEPAIPTNKIKSKKAKKQAELQEILRMQKVMQTGAFKENPLGTIRQHVQNTFT</sequence>
<evidence type="ECO:0000313" key="6">
    <source>
        <dbReference type="EMBL" id="ORE01432.1"/>
    </source>
</evidence>
<dbReference type="PANTHER" id="PTHR31109:SF2">
    <property type="entry name" value="RIBOSOME BIOGENESIS PROTEIN SLX9 HOMOLOG"/>
    <property type="match status" value="1"/>
</dbReference>
<evidence type="ECO:0000256" key="5">
    <source>
        <dbReference type="SAM" id="MobiDB-lite"/>
    </source>
</evidence>
<dbReference type="GO" id="GO:0030688">
    <property type="term" value="C:preribosome, small subunit precursor"/>
    <property type="evidence" value="ECO:0007669"/>
    <property type="project" value="InterPro"/>
</dbReference>
<organism evidence="6">
    <name type="scientific">Rhizopus microsporus var. microsporus</name>
    <dbReference type="NCBI Taxonomy" id="86635"/>
    <lineage>
        <taxon>Eukaryota</taxon>
        <taxon>Fungi</taxon>
        <taxon>Fungi incertae sedis</taxon>
        <taxon>Mucoromycota</taxon>
        <taxon>Mucoromycotina</taxon>
        <taxon>Mucoromycetes</taxon>
        <taxon>Mucorales</taxon>
        <taxon>Mucorineae</taxon>
        <taxon>Rhizopodaceae</taxon>
        <taxon>Rhizopus</taxon>
    </lineage>
</organism>
<evidence type="ECO:0000256" key="2">
    <source>
        <dbReference type="ARBA" id="ARBA00011022"/>
    </source>
</evidence>
<evidence type="ECO:0000256" key="1">
    <source>
        <dbReference type="ARBA" id="ARBA00004604"/>
    </source>
</evidence>
<dbReference type="GO" id="GO:0000462">
    <property type="term" value="P:maturation of SSU-rRNA from tricistronic rRNA transcript (SSU-rRNA, 5.8S rRNA, LSU-rRNA)"/>
    <property type="evidence" value="ECO:0007669"/>
    <property type="project" value="InterPro"/>
</dbReference>
<reference evidence="6" key="1">
    <citation type="journal article" date="2016" name="Proc. Natl. Acad. Sci. U.S.A.">
        <title>Lipid metabolic changes in an early divergent fungus govern the establishment of a mutualistic symbiosis with endobacteria.</title>
        <authorList>
            <person name="Lastovetsky O.A."/>
            <person name="Gaspar M.L."/>
            <person name="Mondo S.J."/>
            <person name="LaButti K.M."/>
            <person name="Sandor L."/>
            <person name="Grigoriev I.V."/>
            <person name="Henry S.A."/>
            <person name="Pawlowska T.E."/>
        </authorList>
    </citation>
    <scope>NUCLEOTIDE SEQUENCE [LARGE SCALE GENOMIC DNA]</scope>
    <source>
        <strain evidence="6">ATCC 52814</strain>
    </source>
</reference>
<dbReference type="GO" id="GO:0005730">
    <property type="term" value="C:nucleolus"/>
    <property type="evidence" value="ECO:0007669"/>
    <property type="project" value="UniProtKB-SubCell"/>
</dbReference>
<dbReference type="AlphaFoldDB" id="A0A1X0QNU3"/>
<evidence type="ECO:0000256" key="4">
    <source>
        <dbReference type="ARBA" id="ARBA00023242"/>
    </source>
</evidence>
<dbReference type="Pfam" id="PF15341">
    <property type="entry name" value="SLX9"/>
    <property type="match status" value="1"/>
</dbReference>
<evidence type="ECO:0000256" key="3">
    <source>
        <dbReference type="ARBA" id="ARBA00021321"/>
    </source>
</evidence>
<proteinExistence type="inferred from homology"/>
<dbReference type="EMBL" id="KV922136">
    <property type="protein sequence ID" value="ORE01432.1"/>
    <property type="molecule type" value="Genomic_DNA"/>
</dbReference>
<protein>
    <recommendedName>
        <fullName evidence="3">Ribosome biogenesis protein SLX9</fullName>
    </recommendedName>
</protein>
<name>A0A1X0QNU3_RHIZD</name>